<accession>A0A0A2K7Z7</accession>
<keyword evidence="3" id="KW-0472">Membrane</keyword>
<dbReference type="InterPro" id="IPR021765">
    <property type="entry name" value="UstYa-like"/>
</dbReference>
<dbReference type="GO" id="GO:0043386">
    <property type="term" value="P:mycotoxin biosynthetic process"/>
    <property type="evidence" value="ECO:0007669"/>
    <property type="project" value="InterPro"/>
</dbReference>
<evidence type="ECO:0000256" key="3">
    <source>
        <dbReference type="SAM" id="Phobius"/>
    </source>
</evidence>
<comment type="caution">
    <text evidence="4">The sequence shown here is derived from an EMBL/GenBank/DDBJ whole genome shotgun (WGS) entry which is preliminary data.</text>
</comment>
<gene>
    <name evidence="4" type="ORF">PEX2_067130</name>
</gene>
<dbReference type="STRING" id="27334.A0A0A2K7Z7"/>
<keyword evidence="5" id="KW-1185">Reference proteome</keyword>
<dbReference type="Pfam" id="PF11807">
    <property type="entry name" value="UstYa"/>
    <property type="match status" value="1"/>
</dbReference>
<organism evidence="4 5">
    <name type="scientific">Penicillium expansum</name>
    <name type="common">Blue mold rot fungus</name>
    <dbReference type="NCBI Taxonomy" id="27334"/>
    <lineage>
        <taxon>Eukaryota</taxon>
        <taxon>Fungi</taxon>
        <taxon>Dikarya</taxon>
        <taxon>Ascomycota</taxon>
        <taxon>Pezizomycotina</taxon>
        <taxon>Eurotiomycetes</taxon>
        <taxon>Eurotiomycetidae</taxon>
        <taxon>Eurotiales</taxon>
        <taxon>Aspergillaceae</taxon>
        <taxon>Penicillium</taxon>
    </lineage>
</organism>
<dbReference type="OrthoDB" id="3687641at2759"/>
<dbReference type="RefSeq" id="XP_016599697.1">
    <property type="nucleotide sequence ID" value="XM_016743984.1"/>
</dbReference>
<comment type="similarity">
    <text evidence="2">Belongs to the ustYa family.</text>
</comment>
<evidence type="ECO:0000313" key="4">
    <source>
        <dbReference type="EMBL" id="KGO58203.1"/>
    </source>
</evidence>
<dbReference type="HOGENOM" id="CLU_042941_4_2_1"/>
<keyword evidence="3" id="KW-0812">Transmembrane</keyword>
<dbReference type="VEuPathDB" id="FungiDB:PEXP_098680"/>
<dbReference type="PANTHER" id="PTHR33365">
    <property type="entry name" value="YALI0B05434P"/>
    <property type="match status" value="1"/>
</dbReference>
<comment type="pathway">
    <text evidence="1">Mycotoxin biosynthesis.</text>
</comment>
<dbReference type="AlphaFoldDB" id="A0A0A2K7Z7"/>
<protein>
    <submittedName>
        <fullName evidence="4">Uncharacterized protein</fullName>
    </submittedName>
</protein>
<name>A0A0A2K7Z7_PENEN</name>
<keyword evidence="3" id="KW-1133">Transmembrane helix</keyword>
<evidence type="ECO:0000313" key="5">
    <source>
        <dbReference type="Proteomes" id="UP000030143"/>
    </source>
</evidence>
<feature type="transmembrane region" description="Helical" evidence="3">
    <location>
        <begin position="37"/>
        <end position="58"/>
    </location>
</feature>
<dbReference type="PhylomeDB" id="A0A0A2K7Z7"/>
<evidence type="ECO:0000256" key="2">
    <source>
        <dbReference type="ARBA" id="ARBA00035112"/>
    </source>
</evidence>
<dbReference type="GeneID" id="27679404"/>
<dbReference type="PANTHER" id="PTHR33365:SF4">
    <property type="entry name" value="CYCLOCHLOROTINE BIOSYNTHESIS PROTEIN O"/>
    <property type="match status" value="1"/>
</dbReference>
<reference evidence="4 5" key="1">
    <citation type="journal article" date="2015" name="Mol. Plant Microbe Interact.">
        <title>Genome, transcriptome, and functional analyses of Penicillium expansum provide new insights into secondary metabolism and pathogenicity.</title>
        <authorList>
            <person name="Ballester A.R."/>
            <person name="Marcet-Houben M."/>
            <person name="Levin E."/>
            <person name="Sela N."/>
            <person name="Selma-Lazaro C."/>
            <person name="Carmona L."/>
            <person name="Wisniewski M."/>
            <person name="Droby S."/>
            <person name="Gonzalez-Candelas L."/>
            <person name="Gabaldon T."/>
        </authorList>
    </citation>
    <scope>NUCLEOTIDE SEQUENCE [LARGE SCALE GENOMIC DNA]</scope>
    <source>
        <strain evidence="4 5">MD-8</strain>
    </source>
</reference>
<proteinExistence type="inferred from homology"/>
<dbReference type="Proteomes" id="UP000030143">
    <property type="component" value="Unassembled WGS sequence"/>
</dbReference>
<sequence length="261" mass="30355">MWSLKLRDSDSKYREINNNDGEDTSLPVSEDHRHWNLLLYIVISILATGWTTTTILYWKSSAIAPTFNGKFQLGTFTPIPEDVFKPVRKVFQPDERYIGNSREVDHHWDDLVAGHDAVWIEDPDRWSLPEGIVAPFDHPHETDPPQHDFYVVSILHQLHCLNMVRFQFWQARDGVDLDTEHDAVKWNLHVLHCFEYLRQAISCGGDLIIEGSSPIKVGEGHATSVTGWGVEHDCIDFELLRQFQIEQERKYNLTWQHDFHG</sequence>
<dbReference type="EMBL" id="JQFZ01000121">
    <property type="protein sequence ID" value="KGO58203.1"/>
    <property type="molecule type" value="Genomic_DNA"/>
</dbReference>
<evidence type="ECO:0000256" key="1">
    <source>
        <dbReference type="ARBA" id="ARBA00004685"/>
    </source>
</evidence>